<dbReference type="AlphaFoldDB" id="A0A1X7HUR1"/>
<organism evidence="2 3">
    <name type="scientific">Paenibacillus uliginis N3/975</name>
    <dbReference type="NCBI Taxonomy" id="1313296"/>
    <lineage>
        <taxon>Bacteria</taxon>
        <taxon>Bacillati</taxon>
        <taxon>Bacillota</taxon>
        <taxon>Bacilli</taxon>
        <taxon>Bacillales</taxon>
        <taxon>Paenibacillaceae</taxon>
        <taxon>Paenibacillus</taxon>
    </lineage>
</organism>
<dbReference type="SUPFAM" id="SSF144010">
    <property type="entry name" value="CofE-like"/>
    <property type="match status" value="1"/>
</dbReference>
<protein>
    <submittedName>
        <fullName evidence="2">Uncharacterized conserved protein</fullName>
    </submittedName>
</protein>
<dbReference type="Pfam" id="PF01996">
    <property type="entry name" value="F420_ligase"/>
    <property type="match status" value="1"/>
</dbReference>
<proteinExistence type="predicted"/>
<name>A0A1X7HUR1_9BACL</name>
<evidence type="ECO:0000313" key="3">
    <source>
        <dbReference type="Proteomes" id="UP000192940"/>
    </source>
</evidence>
<feature type="domain" description="Coenzyme F420:L-glutamate ligase-like" evidence="1">
    <location>
        <begin position="11"/>
        <end position="389"/>
    </location>
</feature>
<dbReference type="InterPro" id="IPR002847">
    <property type="entry name" value="F420-0_gamma-glut_ligase-dom"/>
</dbReference>
<sequence length="396" mass="43867">MERVVGTVVRGLRCPIVNRGDSIEEIVVDSVLKASEVEGFSINDKDIVTVTESIVARAQGNYATIDHIAKDVSSKFGEETVGVIFPILSRNRFAICLRGIAKGAKKIVLMLSYPSDEVGNHLVDLDMLDEKGINPWTDVLTEQQFREHFGYEKHTFTGVDYIDYYKSLIEEYGVECEVIFSNNPKTILEYTKNVLTCDIHTRFRTKKILKANGGEKIYSLDNILSDSIDGSGCNEAYGLLGSNKSTEDSVKLFPRNCQPIVDKIQHMLKEKTGKHVEVMIYGDGAFKDPVGKIWELADPVVSPAYTSGLDGTPNEVKLKYLADNNFADLRGEELKQAISQYISNKETDLVGAMEAQGTTPRKLTDLIGSLSDLTSGSGDKGTPIIFIQGYFDNYTN</sequence>
<dbReference type="RefSeq" id="WP_208917000.1">
    <property type="nucleotide sequence ID" value="NZ_LT840184.1"/>
</dbReference>
<evidence type="ECO:0000313" key="2">
    <source>
        <dbReference type="EMBL" id="SMF92959.1"/>
    </source>
</evidence>
<dbReference type="Proteomes" id="UP000192940">
    <property type="component" value="Chromosome I"/>
</dbReference>
<reference evidence="2 3" key="1">
    <citation type="submission" date="2017-04" db="EMBL/GenBank/DDBJ databases">
        <authorList>
            <person name="Afonso C.L."/>
            <person name="Miller P.J."/>
            <person name="Scott M.A."/>
            <person name="Spackman E."/>
            <person name="Goraichik I."/>
            <person name="Dimitrov K.M."/>
            <person name="Suarez D.L."/>
            <person name="Swayne D.E."/>
        </authorList>
    </citation>
    <scope>NUCLEOTIDE SEQUENCE [LARGE SCALE GENOMIC DNA]</scope>
    <source>
        <strain evidence="2 3">N3/975</strain>
    </source>
</reference>
<evidence type="ECO:0000259" key="1">
    <source>
        <dbReference type="Pfam" id="PF01996"/>
    </source>
</evidence>
<dbReference type="STRING" id="1313296.SAMN05661091_6119"/>
<gene>
    <name evidence="2" type="ORF">SAMN05661091_6119</name>
</gene>
<keyword evidence="3" id="KW-1185">Reference proteome</keyword>
<dbReference type="EMBL" id="LT840184">
    <property type="protein sequence ID" value="SMF92959.1"/>
    <property type="molecule type" value="Genomic_DNA"/>
</dbReference>
<dbReference type="Gene3D" id="3.30.1330.100">
    <property type="entry name" value="CofE-like"/>
    <property type="match status" value="1"/>
</dbReference>
<accession>A0A1X7HUR1</accession>